<dbReference type="NCBIfam" id="TIGR01854">
    <property type="entry name" value="lipid_A_lpxH"/>
    <property type="match status" value="1"/>
</dbReference>
<reference evidence="12 13" key="1">
    <citation type="submission" date="2023-04" db="EMBL/GenBank/DDBJ databases">
        <title>A long-awaited taxogenomic arrangement of the family Halomonadaceae.</title>
        <authorList>
            <person name="De La Haba R."/>
            <person name="Chuvochina M."/>
            <person name="Wittouck S."/>
            <person name="Arahal D.R."/>
            <person name="Sanchez-Porro C."/>
            <person name="Hugenholtz P."/>
            <person name="Ventosa A."/>
        </authorList>
    </citation>
    <scope>NUCLEOTIDE SEQUENCE [LARGE SCALE GENOMIC DNA]</scope>
    <source>
        <strain evidence="12 13">DSM 22428</strain>
    </source>
</reference>
<dbReference type="CDD" id="cd07398">
    <property type="entry name" value="MPP_YbbF-LpxH"/>
    <property type="match status" value="1"/>
</dbReference>
<dbReference type="EMBL" id="JARWAO010000002">
    <property type="protein sequence ID" value="MDR5895225.1"/>
    <property type="molecule type" value="Genomic_DNA"/>
</dbReference>
<feature type="binding site" evidence="10">
    <location>
        <position position="123"/>
    </location>
    <ligand>
        <name>substrate</name>
    </ligand>
</feature>
<keyword evidence="5 10" id="KW-0479">Metal-binding</keyword>
<feature type="binding site" evidence="10">
    <location>
        <position position="115"/>
    </location>
    <ligand>
        <name>Mn(2+)</name>
        <dbReference type="ChEBI" id="CHEBI:29035"/>
        <label>2</label>
    </ligand>
</feature>
<feature type="binding site" evidence="10">
    <location>
        <position position="165"/>
    </location>
    <ligand>
        <name>substrate</name>
    </ligand>
</feature>
<dbReference type="Proteomes" id="UP001269375">
    <property type="component" value="Unassembled WGS sequence"/>
</dbReference>
<feature type="binding site" evidence="10">
    <location>
        <begin position="80"/>
        <end position="81"/>
    </location>
    <ligand>
        <name>substrate</name>
    </ligand>
</feature>
<evidence type="ECO:0000256" key="9">
    <source>
        <dbReference type="ARBA" id="ARBA00023211"/>
    </source>
</evidence>
<comment type="function">
    <text evidence="10">Hydrolyzes the pyrophosphate bond of UDP-2,3-diacylglucosamine to yield 2,3-diacylglucosamine 1-phosphate (lipid X) and UMP by catalyzing the attack of water at the alpha-P atom. Involved in the biosynthesis of lipid A, a phosphorylated glycolipid that anchors the lipopolysaccharide to the outer membrane of the cell.</text>
</comment>
<evidence type="ECO:0000256" key="3">
    <source>
        <dbReference type="ARBA" id="ARBA00022519"/>
    </source>
</evidence>
<feature type="binding site" evidence="10">
    <location>
        <position position="11"/>
    </location>
    <ligand>
        <name>Mn(2+)</name>
        <dbReference type="ChEBI" id="CHEBI:29035"/>
        <label>1</label>
    </ligand>
</feature>
<evidence type="ECO:0000256" key="10">
    <source>
        <dbReference type="HAMAP-Rule" id="MF_00575"/>
    </source>
</evidence>
<evidence type="ECO:0000313" key="12">
    <source>
        <dbReference type="EMBL" id="MDR5895225.1"/>
    </source>
</evidence>
<dbReference type="NCBIfam" id="NF003743">
    <property type="entry name" value="PRK05340.1"/>
    <property type="match status" value="1"/>
</dbReference>
<accession>A0ABU1GTR6</accession>
<organism evidence="12 13">
    <name type="scientific">Larsenimonas suaedae</name>
    <dbReference type="NCBI Taxonomy" id="1851019"/>
    <lineage>
        <taxon>Bacteria</taxon>
        <taxon>Pseudomonadati</taxon>
        <taxon>Pseudomonadota</taxon>
        <taxon>Gammaproteobacteria</taxon>
        <taxon>Oceanospirillales</taxon>
        <taxon>Halomonadaceae</taxon>
        <taxon>Larsenimonas</taxon>
    </lineage>
</organism>
<dbReference type="PANTHER" id="PTHR34990:SF1">
    <property type="entry name" value="UDP-2,3-DIACYLGLUCOSAMINE HYDROLASE"/>
    <property type="match status" value="1"/>
</dbReference>
<comment type="subcellular location">
    <subcellularLocation>
        <location evidence="10">Cell inner membrane</location>
        <topology evidence="10">Peripheral membrane protein</topology>
        <orientation evidence="10">Cytoplasmic side</orientation>
    </subcellularLocation>
</comment>
<dbReference type="EC" id="3.6.1.54" evidence="10"/>
<dbReference type="GO" id="GO:0016787">
    <property type="term" value="F:hydrolase activity"/>
    <property type="evidence" value="ECO:0007669"/>
    <property type="project" value="UniProtKB-KW"/>
</dbReference>
<feature type="binding site" evidence="10">
    <location>
        <position position="80"/>
    </location>
    <ligand>
        <name>Mn(2+)</name>
        <dbReference type="ChEBI" id="CHEBI:29035"/>
        <label>2</label>
    </ligand>
</feature>
<dbReference type="Gene3D" id="3.60.21.10">
    <property type="match status" value="1"/>
</dbReference>
<keyword evidence="3 10" id="KW-0997">Cell inner membrane</keyword>
<evidence type="ECO:0000313" key="13">
    <source>
        <dbReference type="Proteomes" id="UP001269375"/>
    </source>
</evidence>
<keyword evidence="4 10" id="KW-0441">Lipid A biosynthesis</keyword>
<dbReference type="SUPFAM" id="SSF56300">
    <property type="entry name" value="Metallo-dependent phosphatases"/>
    <property type="match status" value="1"/>
</dbReference>
<gene>
    <name evidence="10" type="primary">lpxH</name>
    <name evidence="12" type="ORF">QC825_03925</name>
</gene>
<feature type="binding site" evidence="10">
    <location>
        <position position="9"/>
    </location>
    <ligand>
        <name>Mn(2+)</name>
        <dbReference type="ChEBI" id="CHEBI:29035"/>
        <label>1</label>
    </ligand>
</feature>
<evidence type="ECO:0000256" key="8">
    <source>
        <dbReference type="ARBA" id="ARBA00023136"/>
    </source>
</evidence>
<feature type="binding site" evidence="10">
    <location>
        <position position="42"/>
    </location>
    <ligand>
        <name>Mn(2+)</name>
        <dbReference type="ChEBI" id="CHEBI:29035"/>
        <label>2</label>
    </ligand>
</feature>
<evidence type="ECO:0000256" key="5">
    <source>
        <dbReference type="ARBA" id="ARBA00022723"/>
    </source>
</evidence>
<proteinExistence type="inferred from homology"/>
<evidence type="ECO:0000256" key="4">
    <source>
        <dbReference type="ARBA" id="ARBA00022556"/>
    </source>
</evidence>
<comment type="similarity">
    <text evidence="10">Belongs to the LpxH family.</text>
</comment>
<dbReference type="PANTHER" id="PTHR34990">
    <property type="entry name" value="UDP-2,3-DIACYLGLUCOSAMINE HYDROLASE-RELATED"/>
    <property type="match status" value="1"/>
</dbReference>
<name>A0ABU1GTR6_9GAMM</name>
<keyword evidence="13" id="KW-1185">Reference proteome</keyword>
<dbReference type="Pfam" id="PF00149">
    <property type="entry name" value="Metallophos"/>
    <property type="match status" value="1"/>
</dbReference>
<feature type="binding site" evidence="10">
    <location>
        <position position="161"/>
    </location>
    <ligand>
        <name>substrate</name>
    </ligand>
</feature>
<keyword evidence="7 10" id="KW-0443">Lipid metabolism</keyword>
<comment type="catalytic activity">
    <reaction evidence="10">
        <text>UDP-2-N,3-O-bis[(3R)-3-hydroxytetradecanoyl]-alpha-D-glucosamine + H2O = 2-N,3-O-bis[(3R)-3-hydroxytetradecanoyl]-alpha-D-glucosaminyl 1-phosphate + UMP + 2 H(+)</text>
        <dbReference type="Rhea" id="RHEA:25213"/>
        <dbReference type="ChEBI" id="CHEBI:15377"/>
        <dbReference type="ChEBI" id="CHEBI:15378"/>
        <dbReference type="ChEBI" id="CHEBI:57865"/>
        <dbReference type="ChEBI" id="CHEBI:57957"/>
        <dbReference type="ChEBI" id="CHEBI:78847"/>
        <dbReference type="EC" id="3.6.1.54"/>
    </reaction>
</comment>
<comment type="pathway">
    <text evidence="10">Glycolipid biosynthesis; lipid IV(A) biosynthesis; lipid IV(A) from (3R)-3-hydroxytetradecanoyl-[acyl-carrier-protein] and UDP-N-acetyl-alpha-D-glucosamine: step 4/6.</text>
</comment>
<feature type="binding site" evidence="10">
    <location>
        <position position="196"/>
    </location>
    <ligand>
        <name>substrate</name>
    </ligand>
</feature>
<evidence type="ECO:0000256" key="6">
    <source>
        <dbReference type="ARBA" id="ARBA00022801"/>
    </source>
</evidence>
<dbReference type="RefSeq" id="WP_251590571.1">
    <property type="nucleotide sequence ID" value="NZ_JAMLJI010000001.1"/>
</dbReference>
<dbReference type="InterPro" id="IPR029052">
    <property type="entry name" value="Metallo-depent_PP-like"/>
</dbReference>
<sequence length="248" mass="27934">MTTTLFISDIHLFEQEPETAQGFLDYLAFRAPGADDLYILGDLFEGWIGDDAQGPFEARIIEALRTLSEQGTRVHVMHGNRDFLLGHAFAEESHSHLIDDPSLIALGETPVLLMHGDSLCTQDPEYMKFRAMARDPNWQNAILAKPLEERLALARQLRQQSGEANSRKADDIMDVAPDAVLDVLREHNVRTLIHGHTHRPDIHDVDLGDDTAKRFVLGDWKDNLGWELRHDGETLSLNSFSLTDLPHA</sequence>
<evidence type="ECO:0000256" key="1">
    <source>
        <dbReference type="ARBA" id="ARBA00022475"/>
    </source>
</evidence>
<evidence type="ECO:0000256" key="7">
    <source>
        <dbReference type="ARBA" id="ARBA00023098"/>
    </source>
</evidence>
<feature type="domain" description="Calcineurin-like phosphoesterase" evidence="11">
    <location>
        <begin position="3"/>
        <end position="200"/>
    </location>
</feature>
<comment type="caution">
    <text evidence="12">The sequence shown here is derived from an EMBL/GenBank/DDBJ whole genome shotgun (WGS) entry which is preliminary data.</text>
</comment>
<protein>
    <recommendedName>
        <fullName evidence="10">UDP-2,3-diacylglucosamine hydrolase</fullName>
        <ecNumber evidence="10">3.6.1.54</ecNumber>
    </recommendedName>
    <alternativeName>
        <fullName evidence="10">UDP-2,3-diacylglucosamine diphosphatase</fullName>
    </alternativeName>
</protein>
<feature type="binding site" evidence="10">
    <location>
        <position position="42"/>
    </location>
    <ligand>
        <name>Mn(2+)</name>
        <dbReference type="ChEBI" id="CHEBI:29035"/>
        <label>1</label>
    </ligand>
</feature>
<feature type="binding site" evidence="10">
    <location>
        <position position="198"/>
    </location>
    <ligand>
        <name>Mn(2+)</name>
        <dbReference type="ChEBI" id="CHEBI:29035"/>
        <label>1</label>
    </ligand>
</feature>
<dbReference type="InterPro" id="IPR043461">
    <property type="entry name" value="LpxH-like"/>
</dbReference>
<evidence type="ECO:0000256" key="2">
    <source>
        <dbReference type="ARBA" id="ARBA00022516"/>
    </source>
</evidence>
<keyword evidence="2 10" id="KW-0444">Lipid biosynthesis</keyword>
<evidence type="ECO:0000259" key="11">
    <source>
        <dbReference type="Pfam" id="PF00149"/>
    </source>
</evidence>
<keyword evidence="6 10" id="KW-0378">Hydrolase</keyword>
<comment type="cofactor">
    <cofactor evidence="10">
        <name>Mn(2+)</name>
        <dbReference type="ChEBI" id="CHEBI:29035"/>
    </cofactor>
    <text evidence="10">Binds 2 Mn(2+) ions per subunit in a binuclear metal center.</text>
</comment>
<dbReference type="InterPro" id="IPR010138">
    <property type="entry name" value="UDP-diacylglucosamine_Hdrlase"/>
</dbReference>
<keyword evidence="1 10" id="KW-1003">Cell membrane</keyword>
<dbReference type="HAMAP" id="MF_00575">
    <property type="entry name" value="LpxH"/>
    <property type="match status" value="1"/>
</dbReference>
<feature type="binding site" evidence="10">
    <location>
        <position position="196"/>
    </location>
    <ligand>
        <name>Mn(2+)</name>
        <dbReference type="ChEBI" id="CHEBI:29035"/>
        <label>2</label>
    </ligand>
</feature>
<dbReference type="InterPro" id="IPR004843">
    <property type="entry name" value="Calcineurin-like_PHP"/>
</dbReference>
<keyword evidence="8 10" id="KW-0472">Membrane</keyword>
<feature type="binding site" evidence="10">
    <location>
        <position position="168"/>
    </location>
    <ligand>
        <name>substrate</name>
    </ligand>
</feature>
<keyword evidence="9 10" id="KW-0464">Manganese</keyword>